<sequence>MTGDYALCGWRVRIDRPSTFAPPWIGEDRPVDITIRHAAFSPPSPPLLFESPLVGVFAEGAIVLRINPGLGFLIEGGARITVDATAQTGEAEIATFLFGQCLGFLALQRRQPALRAASVVRDGRAVVLAGAAGVGKSTLAAALMAKGWGLLADEVTLIDPRTLLIPPAFGRIKLWKDSATHLGLEAAALPAVRPGWNKGHAPYGGHLAPAPVPLAAIILIEQAYTAKTAGIDKIAPREALAALNDQLHGGTFAGALAARPACFDLLTTLVGGVPVFQLSRPWHGMTLAPLVELLTAEMAR</sequence>
<dbReference type="eggNOG" id="COG1493">
    <property type="taxonomic scope" value="Bacteria"/>
</dbReference>
<evidence type="ECO:0000313" key="2">
    <source>
        <dbReference type="Proteomes" id="UP000001929"/>
    </source>
</evidence>
<dbReference type="HOGENOM" id="CLU_073290_2_1_5"/>
<dbReference type="InterPro" id="IPR027417">
    <property type="entry name" value="P-loop_NTPase"/>
</dbReference>
<dbReference type="EnsemblBacteria" id="ABC22265">
    <property type="protein sequence ID" value="ABC22265"/>
    <property type="gene ID" value="Rru_A1464"/>
</dbReference>
<proteinExistence type="predicted"/>
<dbReference type="EMBL" id="CP000230">
    <property type="protein sequence ID" value="ABC22265.1"/>
    <property type="molecule type" value="Genomic_DNA"/>
</dbReference>
<name>Q2RUD0_RHORT</name>
<dbReference type="KEGG" id="rru:Rru_A1464"/>
<dbReference type="STRING" id="269796.Rru_A1464"/>
<dbReference type="RefSeq" id="WP_011389218.1">
    <property type="nucleotide sequence ID" value="NC_007643.1"/>
</dbReference>
<dbReference type="PATRIC" id="fig|269796.9.peg.1536"/>
<accession>Q2RUD0</accession>
<reference evidence="1 2" key="1">
    <citation type="journal article" date="2011" name="Stand. Genomic Sci.">
        <title>Complete genome sequence of Rhodospirillum rubrum type strain (S1).</title>
        <authorList>
            <person name="Munk A.C."/>
            <person name="Copeland A."/>
            <person name="Lucas S."/>
            <person name="Lapidus A."/>
            <person name="Del Rio T.G."/>
            <person name="Barry K."/>
            <person name="Detter J.C."/>
            <person name="Hammon N."/>
            <person name="Israni S."/>
            <person name="Pitluck S."/>
            <person name="Brettin T."/>
            <person name="Bruce D."/>
            <person name="Han C."/>
            <person name="Tapia R."/>
            <person name="Gilna P."/>
            <person name="Schmutz J."/>
            <person name="Larimer F."/>
            <person name="Land M."/>
            <person name="Kyrpides N.C."/>
            <person name="Mavromatis K."/>
            <person name="Richardson P."/>
            <person name="Rohde M."/>
            <person name="Goker M."/>
            <person name="Klenk H.P."/>
            <person name="Zhang Y."/>
            <person name="Roberts G.P."/>
            <person name="Reslewic S."/>
            <person name="Schwartz D.C."/>
        </authorList>
    </citation>
    <scope>NUCLEOTIDE SEQUENCE [LARGE SCALE GENOMIC DNA]</scope>
    <source>
        <strain evidence="2">ATCC 11170 / ATH 1.1.1 / DSM 467 / LMG 4362 / NCIMB 8255 / S1</strain>
    </source>
</reference>
<evidence type="ECO:0000313" key="1">
    <source>
        <dbReference type="EMBL" id="ABC22265.1"/>
    </source>
</evidence>
<keyword evidence="1" id="KW-0418">Kinase</keyword>
<dbReference type="PhylomeDB" id="Q2RUD0"/>
<organism evidence="1 2">
    <name type="scientific">Rhodospirillum rubrum (strain ATCC 11170 / ATH 1.1.1 / DSM 467 / LMG 4362 / NCIMB 8255 / S1)</name>
    <dbReference type="NCBI Taxonomy" id="269796"/>
    <lineage>
        <taxon>Bacteria</taxon>
        <taxon>Pseudomonadati</taxon>
        <taxon>Pseudomonadota</taxon>
        <taxon>Alphaproteobacteria</taxon>
        <taxon>Rhodospirillales</taxon>
        <taxon>Rhodospirillaceae</taxon>
        <taxon>Rhodospirillum</taxon>
    </lineage>
</organism>
<keyword evidence="2" id="KW-1185">Reference proteome</keyword>
<dbReference type="Proteomes" id="UP000001929">
    <property type="component" value="Chromosome"/>
</dbReference>
<keyword evidence="1" id="KW-0808">Transferase</keyword>
<protein>
    <submittedName>
        <fullName evidence="1">Hpr(Ser) kinase/phosphatase</fullName>
        <ecNumber evidence="1">2.7.1.-</ecNumber>
    </submittedName>
</protein>
<gene>
    <name evidence="1" type="ordered locus">Rru_A1464</name>
</gene>
<dbReference type="Gene3D" id="3.40.50.300">
    <property type="entry name" value="P-loop containing nucleotide triphosphate hydrolases"/>
    <property type="match status" value="1"/>
</dbReference>
<dbReference type="GO" id="GO:0016301">
    <property type="term" value="F:kinase activity"/>
    <property type="evidence" value="ECO:0007669"/>
    <property type="project" value="UniProtKB-KW"/>
</dbReference>
<dbReference type="SUPFAM" id="SSF53795">
    <property type="entry name" value="PEP carboxykinase-like"/>
    <property type="match status" value="1"/>
</dbReference>
<dbReference type="EC" id="2.7.1.-" evidence="1"/>
<dbReference type="AlphaFoldDB" id="Q2RUD0"/>